<keyword evidence="4 5" id="KW-0732">Signal</keyword>
<proteinExistence type="inferred from homology"/>
<keyword evidence="7" id="KW-1185">Reference proteome</keyword>
<evidence type="ECO:0000256" key="3">
    <source>
        <dbReference type="ARBA" id="ARBA00022525"/>
    </source>
</evidence>
<organism evidence="6 7">
    <name type="scientific">Trichogramma kaykai</name>
    <dbReference type="NCBI Taxonomy" id="54128"/>
    <lineage>
        <taxon>Eukaryota</taxon>
        <taxon>Metazoa</taxon>
        <taxon>Ecdysozoa</taxon>
        <taxon>Arthropoda</taxon>
        <taxon>Hexapoda</taxon>
        <taxon>Insecta</taxon>
        <taxon>Pterygota</taxon>
        <taxon>Neoptera</taxon>
        <taxon>Endopterygota</taxon>
        <taxon>Hymenoptera</taxon>
        <taxon>Apocrita</taxon>
        <taxon>Proctotrupomorpha</taxon>
        <taxon>Chalcidoidea</taxon>
        <taxon>Trichogrammatidae</taxon>
        <taxon>Trichogramma</taxon>
    </lineage>
</organism>
<dbReference type="Pfam" id="PF03022">
    <property type="entry name" value="MRJP"/>
    <property type="match status" value="1"/>
</dbReference>
<comment type="caution">
    <text evidence="6">The sequence shown here is derived from an EMBL/GenBank/DDBJ whole genome shotgun (WGS) entry which is preliminary data.</text>
</comment>
<sequence length="384" mass="42359">MNLFSPSGFFVLLVIGRLCGSEEKSFELTGASIFYPPSNCSDHAYSARNVIATRLQIFRERNAFLTLPKYKSGVPFSIGSMQMSSQSPPLVKPVLEDPKCRSCKADVVDCADPQNVVDLALDHTNDVLWALDVGVVASLERPNRECPPKILGIGARTAKIVYRIDLSEVTTYRSRLQHLLVERSSGNRIHLYVSDAAVGAIIVHDVVADELHRILLPRGVASGCRGATQPDVLYLVRAIGKRNATSNAAATSSSMIYFTYLCSDWLYAVETSDLRRAKPGPFVHRVGAKDRKIILLGSDNGSSLFFRAKGQADVYAWNSETSFEAENWQLVARGNDARLTTHVVPASPTRNKVLWMIESNFHDYIKDALGTNGSSVVIRRVTRL</sequence>
<dbReference type="InterPro" id="IPR011042">
    <property type="entry name" value="6-blade_b-propeller_TolB-like"/>
</dbReference>
<dbReference type="Proteomes" id="UP001627154">
    <property type="component" value="Unassembled WGS sequence"/>
</dbReference>
<protein>
    <recommendedName>
        <fullName evidence="8">Bee-milk protein</fullName>
    </recommendedName>
</protein>
<dbReference type="PANTHER" id="PTHR10009">
    <property type="entry name" value="PROTEIN YELLOW-RELATED"/>
    <property type="match status" value="1"/>
</dbReference>
<evidence type="ECO:0000313" key="7">
    <source>
        <dbReference type="Proteomes" id="UP001627154"/>
    </source>
</evidence>
<dbReference type="PANTHER" id="PTHR10009:SF6">
    <property type="entry name" value="FI16876P1"/>
    <property type="match status" value="1"/>
</dbReference>
<feature type="chain" id="PRO_5044812889" description="Bee-milk protein" evidence="5">
    <location>
        <begin position="22"/>
        <end position="384"/>
    </location>
</feature>
<evidence type="ECO:0008006" key="8">
    <source>
        <dbReference type="Google" id="ProtNLM"/>
    </source>
</evidence>
<evidence type="ECO:0000256" key="1">
    <source>
        <dbReference type="ARBA" id="ARBA00004613"/>
    </source>
</evidence>
<dbReference type="GO" id="GO:0005576">
    <property type="term" value="C:extracellular region"/>
    <property type="evidence" value="ECO:0007669"/>
    <property type="project" value="UniProtKB-SubCell"/>
</dbReference>
<reference evidence="6 7" key="1">
    <citation type="journal article" date="2024" name="bioRxiv">
        <title>A reference genome for Trichogramma kaykai: A tiny desert-dwelling parasitoid wasp with competing sex-ratio distorters.</title>
        <authorList>
            <person name="Culotta J."/>
            <person name="Lindsey A.R."/>
        </authorList>
    </citation>
    <scope>NUCLEOTIDE SEQUENCE [LARGE SCALE GENOMIC DNA]</scope>
    <source>
        <strain evidence="6 7">KSX58</strain>
    </source>
</reference>
<dbReference type="AlphaFoldDB" id="A0ABD2WR93"/>
<evidence type="ECO:0000256" key="2">
    <source>
        <dbReference type="ARBA" id="ARBA00009127"/>
    </source>
</evidence>
<keyword evidence="3" id="KW-0964">Secreted</keyword>
<dbReference type="EMBL" id="JBJJXI010000082">
    <property type="protein sequence ID" value="KAL3395359.1"/>
    <property type="molecule type" value="Genomic_DNA"/>
</dbReference>
<evidence type="ECO:0000313" key="6">
    <source>
        <dbReference type="EMBL" id="KAL3395359.1"/>
    </source>
</evidence>
<feature type="signal peptide" evidence="5">
    <location>
        <begin position="1"/>
        <end position="21"/>
    </location>
</feature>
<accession>A0ABD2WR93</accession>
<evidence type="ECO:0000256" key="4">
    <source>
        <dbReference type="ARBA" id="ARBA00022729"/>
    </source>
</evidence>
<gene>
    <name evidence="6" type="ORF">TKK_010470</name>
</gene>
<name>A0ABD2WR93_9HYME</name>
<comment type="similarity">
    <text evidence="2">Belongs to the major royal jelly protein family.</text>
</comment>
<dbReference type="Gene3D" id="2.120.10.30">
    <property type="entry name" value="TolB, C-terminal domain"/>
    <property type="match status" value="1"/>
</dbReference>
<evidence type="ECO:0000256" key="5">
    <source>
        <dbReference type="SAM" id="SignalP"/>
    </source>
</evidence>
<comment type="subcellular location">
    <subcellularLocation>
        <location evidence="1">Secreted</location>
    </subcellularLocation>
</comment>
<dbReference type="InterPro" id="IPR017996">
    <property type="entry name" value="MRJP/yellow-related"/>
</dbReference>